<dbReference type="InterPro" id="IPR050956">
    <property type="entry name" value="2C_system_His_kinase"/>
</dbReference>
<dbReference type="PANTHER" id="PTHR43719">
    <property type="entry name" value="TWO-COMPONENT HISTIDINE KINASE"/>
    <property type="match status" value="1"/>
</dbReference>
<keyword evidence="9" id="KW-0067">ATP-binding</keyword>
<dbReference type="Pfam" id="PF00512">
    <property type="entry name" value="HisKA"/>
    <property type="match status" value="1"/>
</dbReference>
<evidence type="ECO:0000256" key="9">
    <source>
        <dbReference type="ARBA" id="ARBA00022840"/>
    </source>
</evidence>
<dbReference type="SUPFAM" id="SSF55874">
    <property type="entry name" value="ATPase domain of HSP90 chaperone/DNA topoisomerase II/histidine kinase"/>
    <property type="match status" value="1"/>
</dbReference>
<evidence type="ECO:0000256" key="11">
    <source>
        <dbReference type="ARBA" id="ARBA00023012"/>
    </source>
</evidence>
<feature type="compositionally biased region" description="Polar residues" evidence="15">
    <location>
        <begin position="731"/>
        <end position="743"/>
    </location>
</feature>
<keyword evidence="7" id="KW-0547">Nucleotide-binding</keyword>
<evidence type="ECO:0000256" key="3">
    <source>
        <dbReference type="ARBA" id="ARBA00012438"/>
    </source>
</evidence>
<dbReference type="Proteomes" id="UP000431533">
    <property type="component" value="Unassembled WGS sequence"/>
</dbReference>
<dbReference type="InterPro" id="IPR001789">
    <property type="entry name" value="Sig_transdc_resp-reg_receiver"/>
</dbReference>
<dbReference type="EMBL" id="QGMH01000001">
    <property type="protein sequence ID" value="TVY31139.1"/>
    <property type="molecule type" value="Genomic_DNA"/>
</dbReference>
<dbReference type="PRINTS" id="PR00344">
    <property type="entry name" value="BCTRLSENSOR"/>
</dbReference>
<dbReference type="SMART" id="SM00388">
    <property type="entry name" value="HisKA"/>
    <property type="match status" value="1"/>
</dbReference>
<dbReference type="InterPro" id="IPR036890">
    <property type="entry name" value="HATPase_C_sf"/>
</dbReference>
<feature type="compositionally biased region" description="Polar residues" evidence="15">
    <location>
        <begin position="890"/>
        <end position="910"/>
    </location>
</feature>
<keyword evidence="8" id="KW-0418">Kinase</keyword>
<dbReference type="GO" id="GO:0005886">
    <property type="term" value="C:plasma membrane"/>
    <property type="evidence" value="ECO:0007669"/>
    <property type="project" value="UniProtKB-ARBA"/>
</dbReference>
<keyword evidence="5" id="KW-0808">Transferase</keyword>
<dbReference type="InterPro" id="IPR003594">
    <property type="entry name" value="HATPase_dom"/>
</dbReference>
<dbReference type="GO" id="GO:0007234">
    <property type="term" value="P:osmosensory signaling via phosphorelay pathway"/>
    <property type="evidence" value="ECO:0007669"/>
    <property type="project" value="UniProtKB-ARBA"/>
</dbReference>
<name>A0A8H8U5E3_9HELO</name>
<evidence type="ECO:0000256" key="15">
    <source>
        <dbReference type="SAM" id="MobiDB-lite"/>
    </source>
</evidence>
<evidence type="ECO:0000256" key="10">
    <source>
        <dbReference type="ARBA" id="ARBA00022989"/>
    </source>
</evidence>
<keyword evidence="6 16" id="KW-0812">Transmembrane</keyword>
<keyword evidence="12 16" id="KW-0472">Membrane</keyword>
<dbReference type="CDD" id="cd00082">
    <property type="entry name" value="HisKA"/>
    <property type="match status" value="1"/>
</dbReference>
<evidence type="ECO:0000313" key="19">
    <source>
        <dbReference type="EMBL" id="TVY31139.1"/>
    </source>
</evidence>
<evidence type="ECO:0000256" key="16">
    <source>
        <dbReference type="SAM" id="Phobius"/>
    </source>
</evidence>
<dbReference type="InterPro" id="IPR004358">
    <property type="entry name" value="Sig_transdc_His_kin-like_C"/>
</dbReference>
<proteinExistence type="predicted"/>
<dbReference type="OrthoDB" id="60033at2759"/>
<dbReference type="PROSITE" id="PS50110">
    <property type="entry name" value="RESPONSE_REGULATORY"/>
    <property type="match status" value="1"/>
</dbReference>
<dbReference type="PROSITE" id="PS50109">
    <property type="entry name" value="HIS_KIN"/>
    <property type="match status" value="1"/>
</dbReference>
<dbReference type="GO" id="GO:0005524">
    <property type="term" value="F:ATP binding"/>
    <property type="evidence" value="ECO:0007669"/>
    <property type="project" value="UniProtKB-KW"/>
</dbReference>
<dbReference type="AlphaFoldDB" id="A0A8H8U5E3"/>
<evidence type="ECO:0000256" key="6">
    <source>
        <dbReference type="ARBA" id="ARBA00022692"/>
    </source>
</evidence>
<dbReference type="CDD" id="cd17546">
    <property type="entry name" value="REC_hyHK_CKI1_RcsC-like"/>
    <property type="match status" value="1"/>
</dbReference>
<dbReference type="Pfam" id="PF00072">
    <property type="entry name" value="Response_reg"/>
    <property type="match status" value="1"/>
</dbReference>
<evidence type="ECO:0000256" key="13">
    <source>
        <dbReference type="ARBA" id="ARBA00023180"/>
    </source>
</evidence>
<evidence type="ECO:0000259" key="18">
    <source>
        <dbReference type="PROSITE" id="PS50110"/>
    </source>
</evidence>
<comment type="subcellular location">
    <subcellularLocation>
        <location evidence="2">Membrane</location>
    </subcellularLocation>
</comment>
<feature type="transmembrane region" description="Helical" evidence="16">
    <location>
        <begin position="378"/>
        <end position="400"/>
    </location>
</feature>
<feature type="region of interest" description="Disordered" evidence="15">
    <location>
        <begin position="1116"/>
        <end position="1155"/>
    </location>
</feature>
<keyword evidence="11" id="KW-0902">Two-component regulatory system</keyword>
<dbReference type="SMART" id="SM00387">
    <property type="entry name" value="HATPase_c"/>
    <property type="match status" value="1"/>
</dbReference>
<dbReference type="SMART" id="SM00448">
    <property type="entry name" value="REC"/>
    <property type="match status" value="1"/>
</dbReference>
<dbReference type="SUPFAM" id="SSF47384">
    <property type="entry name" value="Homodimeric domain of signal transducing histidine kinase"/>
    <property type="match status" value="1"/>
</dbReference>
<evidence type="ECO:0000259" key="17">
    <source>
        <dbReference type="PROSITE" id="PS50109"/>
    </source>
</evidence>
<comment type="caution">
    <text evidence="19">The sequence shown here is derived from an EMBL/GenBank/DDBJ whole genome shotgun (WGS) entry which is preliminary data.</text>
</comment>
<dbReference type="Gene3D" id="1.10.287.130">
    <property type="match status" value="1"/>
</dbReference>
<feature type="region of interest" description="Disordered" evidence="15">
    <location>
        <begin position="723"/>
        <end position="774"/>
    </location>
</feature>
<dbReference type="RefSeq" id="XP_031009921.1">
    <property type="nucleotide sequence ID" value="XM_031145013.1"/>
</dbReference>
<feature type="domain" description="Histidine kinase" evidence="17">
    <location>
        <begin position="554"/>
        <end position="885"/>
    </location>
</feature>
<dbReference type="EC" id="2.7.13.3" evidence="3"/>
<dbReference type="SUPFAM" id="SSF52172">
    <property type="entry name" value="CheY-like"/>
    <property type="match status" value="1"/>
</dbReference>
<dbReference type="InterPro" id="IPR005467">
    <property type="entry name" value="His_kinase_dom"/>
</dbReference>
<evidence type="ECO:0000256" key="14">
    <source>
        <dbReference type="PROSITE-ProRule" id="PRU00169"/>
    </source>
</evidence>
<evidence type="ECO:0000256" key="4">
    <source>
        <dbReference type="ARBA" id="ARBA00022553"/>
    </source>
</evidence>
<sequence length="1155" mass="124848">MAGAKGTDFTTGINNHNFVVGVTSQSLSLTASLKAAQIAADLLLIQSTCNTITTRILVQASLKSFYAGNTSASNFDDARTDVSSALASGGLSSLQQVIIFSRNATGNSTGLLRVTGKTSAIVLPYSSSNGSPVILGDDDDEMGYPPALYPNITYNSTSTPDPLDPSVNFMRATAFSDFPLNQSSVLLLGPTQVNASFALISVTLPLIDNSNPDVVLGFMTVVAAASSLIDVTTSREGLANSGVVLIVGSSRRENHFTYSDRPADGAYVPAPGVLKSTKVKFIFPPDNSQSRHNVYTSNLTKYGASNFSMGSYPAALTGFGKRNSQVNHAGSLLTTKNENNVSVSVGFARPNTSLADWLLIVEQSHAEAWAPVTTLRRILYACVFGTMGFVILVVLPIAHFSVRPIRRLRDATEKSITPMGYTPSGGSLRSEGLYDDASDGEADLENRPGSNWSKRGVFVRLRYLTTVGRRKTKLEHSEEERRRGFKIPAKVPDRKHWITDELTELTTTFNSMSDELVLQYQSLEEKVAERTHELEISKKAAEAANESKTLFIANISHELKTPLNGILGMCAVCMGEDDLPRIKRSLQVVYKSGDLLLHLLNDLLTFSKNQIGQQLSLEEKEFRLVDIKTQILTIFMKQVQEKNIDFGVRFISTDVEGNAILPSEKVLPALGPQGMGRLKDMSLWGDQHRILQVIINLVSNSLKFAPDGGKVEVRIKCLGEAETASDKDRNSMGSGSKRSSQRNSRPRHGSGHGSGSNTSQISRNPNSAGSPAGTALLINPMDLRATPRVQVRERSPTPPPSHVKTFIFQFEVEDTGPGIPLHLQERVFEPFVQGDLGLSKKFGGTGLGLSICSQLAGLMGGDISLVSSQEPPSGTLFTVKIPLKFAKSRAPSTSSSDVYGSRPVSVSNGVQPEGNPVATASSESRQSSDFEKDTQPRLIGLSQPFFSSVSAPSPKSKDAKEPLAVLGKATGKSAGKSAGNSAVKSTLKLRVLVAEDNLVNQEIVIRMLKLEDIYDVEVVIAKDGKEAYDIVKESMDKGQYFNLIFMDIQMPNLDGLQSTRLIRQMGYSAPIVALTAFAEESNVKECYDSGMDHFLSKPIRRPALKQVLKKFATIPEETETSSLTGKSDPRKAEVSTAPSPPDLPTISHEHGTTQS</sequence>
<feature type="region of interest" description="Disordered" evidence="15">
    <location>
        <begin position="890"/>
        <end position="933"/>
    </location>
</feature>
<evidence type="ECO:0000256" key="1">
    <source>
        <dbReference type="ARBA" id="ARBA00000085"/>
    </source>
</evidence>
<accession>A0A8H8U5E3</accession>
<reference evidence="19 20" key="1">
    <citation type="submission" date="2018-05" db="EMBL/GenBank/DDBJ databases">
        <title>Genome sequencing and assembly of the regulated plant pathogen Lachnellula willkommii and related sister species for the development of diagnostic species identification markers.</title>
        <authorList>
            <person name="Giroux E."/>
            <person name="Bilodeau G."/>
        </authorList>
    </citation>
    <scope>NUCLEOTIDE SEQUENCE [LARGE SCALE GENOMIC DNA]</scope>
    <source>
        <strain evidence="19 20">CBS 185.66</strain>
    </source>
</reference>
<dbReference type="Pfam" id="PF02518">
    <property type="entry name" value="HATPase_c"/>
    <property type="match status" value="1"/>
</dbReference>
<feature type="modified residue" description="4-aspartylphosphate" evidence="14">
    <location>
        <position position="1047"/>
    </location>
</feature>
<dbReference type="PANTHER" id="PTHR43719:SF34">
    <property type="entry name" value="TWO-COMPONENT SYSTEM PROTEIN B"/>
    <property type="match status" value="1"/>
</dbReference>
<keyword evidence="10 16" id="KW-1133">Transmembrane helix</keyword>
<evidence type="ECO:0000256" key="2">
    <source>
        <dbReference type="ARBA" id="ARBA00004370"/>
    </source>
</evidence>
<dbReference type="FunFam" id="1.10.287.130:FF:000004">
    <property type="entry name" value="Ethylene receptor 1"/>
    <property type="match status" value="1"/>
</dbReference>
<protein>
    <recommendedName>
        <fullName evidence="3">histidine kinase</fullName>
        <ecNumber evidence="3">2.7.13.3</ecNumber>
    </recommendedName>
</protein>
<keyword evidence="20" id="KW-1185">Reference proteome</keyword>
<gene>
    <name evidence="19" type="primary">tcsB</name>
    <name evidence="19" type="ORF">LHYA1_G000019</name>
</gene>
<comment type="catalytic activity">
    <reaction evidence="1">
        <text>ATP + protein L-histidine = ADP + protein N-phospho-L-histidine.</text>
        <dbReference type="EC" id="2.7.13.3"/>
    </reaction>
</comment>
<keyword evidence="13" id="KW-0325">Glycoprotein</keyword>
<dbReference type="InterPro" id="IPR011006">
    <property type="entry name" value="CheY-like_superfamily"/>
</dbReference>
<dbReference type="GO" id="GO:0000155">
    <property type="term" value="F:phosphorelay sensor kinase activity"/>
    <property type="evidence" value="ECO:0007669"/>
    <property type="project" value="InterPro"/>
</dbReference>
<evidence type="ECO:0000256" key="8">
    <source>
        <dbReference type="ARBA" id="ARBA00022777"/>
    </source>
</evidence>
<feature type="domain" description="Response regulatory" evidence="18">
    <location>
        <begin position="990"/>
        <end position="1112"/>
    </location>
</feature>
<evidence type="ECO:0000313" key="20">
    <source>
        <dbReference type="Proteomes" id="UP000431533"/>
    </source>
</evidence>
<dbReference type="InterPro" id="IPR003661">
    <property type="entry name" value="HisK_dim/P_dom"/>
</dbReference>
<dbReference type="Gene3D" id="3.30.565.10">
    <property type="entry name" value="Histidine kinase-like ATPase, C-terminal domain"/>
    <property type="match status" value="1"/>
</dbReference>
<evidence type="ECO:0000256" key="12">
    <source>
        <dbReference type="ARBA" id="ARBA00023136"/>
    </source>
</evidence>
<evidence type="ECO:0000256" key="7">
    <source>
        <dbReference type="ARBA" id="ARBA00022741"/>
    </source>
</evidence>
<feature type="compositionally biased region" description="Polar residues" evidence="15">
    <location>
        <begin position="757"/>
        <end position="769"/>
    </location>
</feature>
<keyword evidence="4 14" id="KW-0597">Phosphoprotein</keyword>
<dbReference type="InterPro" id="IPR036097">
    <property type="entry name" value="HisK_dim/P_sf"/>
</dbReference>
<dbReference type="Gene3D" id="3.40.50.2300">
    <property type="match status" value="1"/>
</dbReference>
<dbReference type="GeneID" id="41980217"/>
<organism evidence="19 20">
    <name type="scientific">Lachnellula hyalina</name>
    <dbReference type="NCBI Taxonomy" id="1316788"/>
    <lineage>
        <taxon>Eukaryota</taxon>
        <taxon>Fungi</taxon>
        <taxon>Dikarya</taxon>
        <taxon>Ascomycota</taxon>
        <taxon>Pezizomycotina</taxon>
        <taxon>Leotiomycetes</taxon>
        <taxon>Helotiales</taxon>
        <taxon>Lachnaceae</taxon>
        <taxon>Lachnellula</taxon>
    </lineage>
</organism>
<dbReference type="FunFam" id="3.40.50.2300:FF:000289">
    <property type="entry name" value="Osmosensing histidine protein kinase SLN1"/>
    <property type="match status" value="1"/>
</dbReference>
<evidence type="ECO:0000256" key="5">
    <source>
        <dbReference type="ARBA" id="ARBA00022679"/>
    </source>
</evidence>